<dbReference type="PROSITE" id="PS51206">
    <property type="entry name" value="SF3_HELICASE_1"/>
    <property type="match status" value="1"/>
</dbReference>
<dbReference type="InterPro" id="IPR014818">
    <property type="entry name" value="Phage/plasmid_primase_P4_C"/>
</dbReference>
<dbReference type="InterPro" id="IPR006500">
    <property type="entry name" value="Helicase_put_C_phage/plasmid"/>
</dbReference>
<dbReference type="SUPFAM" id="SSF52540">
    <property type="entry name" value="P-loop containing nucleoside triphosphate hydrolases"/>
    <property type="match status" value="1"/>
</dbReference>
<keyword evidence="1" id="KW-0547">Nucleotide-binding</keyword>
<evidence type="ECO:0000256" key="3">
    <source>
        <dbReference type="ARBA" id="ARBA00022840"/>
    </source>
</evidence>
<accession>A0A8S5R3A8</accession>
<dbReference type="PANTHER" id="PTHR35372:SF2">
    <property type="entry name" value="SF3 HELICASE DOMAIN-CONTAINING PROTEIN"/>
    <property type="match status" value="1"/>
</dbReference>
<keyword evidence="3" id="KW-0067">ATP-binding</keyword>
<dbReference type="InterPro" id="IPR014015">
    <property type="entry name" value="Helicase_SF3_DNA-vir"/>
</dbReference>
<evidence type="ECO:0000256" key="2">
    <source>
        <dbReference type="ARBA" id="ARBA00022801"/>
    </source>
</evidence>
<dbReference type="PANTHER" id="PTHR35372">
    <property type="entry name" value="ATP BINDING PROTEIN-RELATED"/>
    <property type="match status" value="1"/>
</dbReference>
<dbReference type="EMBL" id="BK015803">
    <property type="protein sequence ID" value="DAE25832.1"/>
    <property type="molecule type" value="Genomic_DNA"/>
</dbReference>
<dbReference type="GO" id="GO:0004386">
    <property type="term" value="F:helicase activity"/>
    <property type="evidence" value="ECO:0007669"/>
    <property type="project" value="UniProtKB-KW"/>
</dbReference>
<name>A0A8S5R3A8_9CAUD</name>
<evidence type="ECO:0000313" key="5">
    <source>
        <dbReference type="EMBL" id="DAE25832.1"/>
    </source>
</evidence>
<keyword evidence="2" id="KW-0378">Hydrolase</keyword>
<dbReference type="InterPro" id="IPR051620">
    <property type="entry name" value="ORF904-like_C"/>
</dbReference>
<dbReference type="Pfam" id="PF08706">
    <property type="entry name" value="D5_N"/>
    <property type="match status" value="1"/>
</dbReference>
<dbReference type="InterPro" id="IPR027417">
    <property type="entry name" value="P-loop_NTPase"/>
</dbReference>
<feature type="domain" description="SF3 helicase" evidence="4">
    <location>
        <begin position="211"/>
        <end position="386"/>
    </location>
</feature>
<keyword evidence="5" id="KW-0347">Helicase</keyword>
<organism evidence="5">
    <name type="scientific">Siphoviridae sp. ctu8P6</name>
    <dbReference type="NCBI Taxonomy" id="2827282"/>
    <lineage>
        <taxon>Viruses</taxon>
        <taxon>Duplodnaviria</taxon>
        <taxon>Heunggongvirae</taxon>
        <taxon>Uroviricota</taxon>
        <taxon>Caudoviricetes</taxon>
    </lineage>
</organism>
<dbReference type="Pfam" id="PF19263">
    <property type="entry name" value="DUF5906"/>
    <property type="match status" value="1"/>
</dbReference>
<dbReference type="InterPro" id="IPR045455">
    <property type="entry name" value="NrS-1_pol-like_helicase"/>
</dbReference>
<dbReference type="GO" id="GO:0005524">
    <property type="term" value="F:ATP binding"/>
    <property type="evidence" value="ECO:0007669"/>
    <property type="project" value="UniProtKB-KW"/>
</dbReference>
<protein>
    <submittedName>
        <fullName evidence="5">DsDNA helicase</fullName>
    </submittedName>
</protein>
<evidence type="ECO:0000259" key="4">
    <source>
        <dbReference type="PROSITE" id="PS51206"/>
    </source>
</evidence>
<proteinExistence type="predicted"/>
<reference evidence="5" key="1">
    <citation type="journal article" date="2021" name="Proc. Natl. Acad. Sci. U.S.A.">
        <title>A Catalog of Tens of Thousands of Viruses from Human Metagenomes Reveals Hidden Associations with Chronic Diseases.</title>
        <authorList>
            <person name="Tisza M.J."/>
            <person name="Buck C.B."/>
        </authorList>
    </citation>
    <scope>NUCLEOTIDE SEQUENCE</scope>
    <source>
        <strain evidence="5">Ctu8P6</strain>
    </source>
</reference>
<dbReference type="Gene3D" id="3.40.50.300">
    <property type="entry name" value="P-loop containing nucleotide triphosphate hydrolases"/>
    <property type="match status" value="1"/>
</dbReference>
<sequence length="531" mass="61504">MNELTKIDYSAPVEELLPVSNKNFPSEEFVDFNSELGRMYYGGKDGTQPKFEIQQELFIDKFNQLAYVYAHPNLNAPYVYNADTRIWSEVNLGSYKYADWYFENILAPKFTPQFRNPEFGNEIRKEMKKLAPELANRSMTRGEHAPLGDNPNPNIIAFENGTYDFKTNDIRETRLEDYHTLQLPYPLIKTDETDETDELLAKQWIDYLLKDQAQTLYEYIGYMYYREYKYQSILYLLGNGSNGKSYVGGFIMNKLIGFKNSSAVGLDSLADKNNRFDKASLHHKLLNFEADSSANFVKGTETLKKLSGGLDAVHAEKKGKDAFSFTNYAKLMFSMNELPAFNDRTNGWYRRILILNFNTNLDTPEARERINEFNKQREERESKEQLGKFAWFCIQQFKKILDAGTNGENPFTETEDMIAFKKAYIESNDPSKEFLSEVPVIVEDKEGSVNLTLLKNIFNVYTKENNINKSMNWRTMKELLLKQGFEEKRTSKARVLTGLKIARNGDNESIRPYLMNALAGTEYVNIFNDVE</sequence>
<evidence type="ECO:0000256" key="1">
    <source>
        <dbReference type="ARBA" id="ARBA00022741"/>
    </source>
</evidence>
<dbReference type="NCBIfam" id="TIGR01613">
    <property type="entry name" value="primase_Cterm"/>
    <property type="match status" value="1"/>
</dbReference>
<dbReference type="GO" id="GO:0016787">
    <property type="term" value="F:hydrolase activity"/>
    <property type="evidence" value="ECO:0007669"/>
    <property type="project" value="UniProtKB-KW"/>
</dbReference>